<evidence type="ECO:0000313" key="3">
    <source>
        <dbReference type="Proteomes" id="UP000236161"/>
    </source>
</evidence>
<organism evidence="2 3">
    <name type="scientific">Apostasia shenzhenica</name>
    <dbReference type="NCBI Taxonomy" id="1088818"/>
    <lineage>
        <taxon>Eukaryota</taxon>
        <taxon>Viridiplantae</taxon>
        <taxon>Streptophyta</taxon>
        <taxon>Embryophyta</taxon>
        <taxon>Tracheophyta</taxon>
        <taxon>Spermatophyta</taxon>
        <taxon>Magnoliopsida</taxon>
        <taxon>Liliopsida</taxon>
        <taxon>Asparagales</taxon>
        <taxon>Orchidaceae</taxon>
        <taxon>Apostasioideae</taxon>
        <taxon>Apostasia</taxon>
    </lineage>
</organism>
<evidence type="ECO:0000313" key="2">
    <source>
        <dbReference type="EMBL" id="PKA61654.1"/>
    </source>
</evidence>
<proteinExistence type="predicted"/>
<accession>A0A2I0B1K5</accession>
<name>A0A2I0B1K5_9ASPA</name>
<dbReference type="EMBL" id="KZ451927">
    <property type="protein sequence ID" value="PKA61654.1"/>
    <property type="molecule type" value="Genomic_DNA"/>
</dbReference>
<reference evidence="2 3" key="1">
    <citation type="journal article" date="2017" name="Nature">
        <title>The Apostasia genome and the evolution of orchids.</title>
        <authorList>
            <person name="Zhang G.Q."/>
            <person name="Liu K.W."/>
            <person name="Li Z."/>
            <person name="Lohaus R."/>
            <person name="Hsiao Y.Y."/>
            <person name="Niu S.C."/>
            <person name="Wang J.Y."/>
            <person name="Lin Y.C."/>
            <person name="Xu Q."/>
            <person name="Chen L.J."/>
            <person name="Yoshida K."/>
            <person name="Fujiwara S."/>
            <person name="Wang Z.W."/>
            <person name="Zhang Y.Q."/>
            <person name="Mitsuda N."/>
            <person name="Wang M."/>
            <person name="Liu G.H."/>
            <person name="Pecoraro L."/>
            <person name="Huang H.X."/>
            <person name="Xiao X.J."/>
            <person name="Lin M."/>
            <person name="Wu X.Y."/>
            <person name="Wu W.L."/>
            <person name="Chen Y.Y."/>
            <person name="Chang S.B."/>
            <person name="Sakamoto S."/>
            <person name="Ohme-Takagi M."/>
            <person name="Yagi M."/>
            <person name="Zeng S.J."/>
            <person name="Shen C.Y."/>
            <person name="Yeh C.M."/>
            <person name="Luo Y.B."/>
            <person name="Tsai W.C."/>
            <person name="Van de Peer Y."/>
            <person name="Liu Z.J."/>
        </authorList>
    </citation>
    <scope>NUCLEOTIDE SEQUENCE [LARGE SCALE GENOMIC DNA]</scope>
    <source>
        <strain evidence="3">cv. Shenzhen</strain>
        <tissue evidence="2">Stem</tissue>
    </source>
</reference>
<dbReference type="Proteomes" id="UP000236161">
    <property type="component" value="Unassembled WGS sequence"/>
</dbReference>
<feature type="region of interest" description="Disordered" evidence="1">
    <location>
        <begin position="32"/>
        <end position="52"/>
    </location>
</feature>
<evidence type="ECO:0000256" key="1">
    <source>
        <dbReference type="SAM" id="MobiDB-lite"/>
    </source>
</evidence>
<gene>
    <name evidence="2" type="ORF">AXF42_Ash018635</name>
</gene>
<sequence length="52" mass="5943">MLRHRGATLVPAVVYSREHRSAICIFFSRGHRERASDLSETSGDRTLKLQVM</sequence>
<protein>
    <submittedName>
        <fullName evidence="2">Uncharacterized protein</fullName>
    </submittedName>
</protein>
<dbReference type="AlphaFoldDB" id="A0A2I0B1K5"/>
<feature type="compositionally biased region" description="Basic and acidic residues" evidence="1">
    <location>
        <begin position="33"/>
        <end position="52"/>
    </location>
</feature>
<keyword evidence="3" id="KW-1185">Reference proteome</keyword>